<dbReference type="SUPFAM" id="SSF140129">
    <property type="entry name" value="MxiH-like"/>
    <property type="match status" value="1"/>
</dbReference>
<keyword evidence="3" id="KW-0813">Transport</keyword>
<evidence type="ECO:0000256" key="7">
    <source>
        <dbReference type="ARBA" id="ARBA00035658"/>
    </source>
</evidence>
<keyword evidence="4" id="KW-0964">Secreted</keyword>
<evidence type="ECO:0000256" key="4">
    <source>
        <dbReference type="ARBA" id="ARBA00022525"/>
    </source>
</evidence>
<dbReference type="InterPro" id="IPR011841">
    <property type="entry name" value="T3SS_needle_YscF"/>
</dbReference>
<dbReference type="Gene3D" id="1.20.58.90">
    <property type="match status" value="1"/>
</dbReference>
<dbReference type="HOGENOM" id="CLU_171855_1_0_6"/>
<dbReference type="eggNOG" id="ENOG5032ZZJ">
    <property type="taxonomic scope" value="Bacteria"/>
</dbReference>
<dbReference type="GO" id="GO:0030254">
    <property type="term" value="P:protein secretion by the type III secretion system"/>
    <property type="evidence" value="ECO:0007669"/>
    <property type="project" value="InterPro"/>
</dbReference>
<evidence type="ECO:0000256" key="2">
    <source>
        <dbReference type="ARBA" id="ARBA00004613"/>
    </source>
</evidence>
<protein>
    <submittedName>
        <fullName evidence="8">Type III secretion apparatus</fullName>
    </submittedName>
</protein>
<name>B2VEF9_ERWT9</name>
<keyword evidence="6" id="KW-0843">Virulence</keyword>
<evidence type="ECO:0000313" key="9">
    <source>
        <dbReference type="Proteomes" id="UP000001726"/>
    </source>
</evidence>
<dbReference type="RefSeq" id="WP_012441641.1">
    <property type="nucleotide sequence ID" value="NC_010694.1"/>
</dbReference>
<dbReference type="STRING" id="465817.ETA_19110"/>
<dbReference type="GO" id="GO:0005576">
    <property type="term" value="C:extracellular region"/>
    <property type="evidence" value="ECO:0007669"/>
    <property type="project" value="UniProtKB-SubCell"/>
</dbReference>
<evidence type="ECO:0000256" key="1">
    <source>
        <dbReference type="ARBA" id="ARBA00004241"/>
    </source>
</evidence>
<organism evidence="8 9">
    <name type="scientific">Erwinia tasmaniensis (strain DSM 17950 / CFBP 7177 / CIP 109463 / NCPPB 4357 / Et1/99)</name>
    <dbReference type="NCBI Taxonomy" id="465817"/>
    <lineage>
        <taxon>Bacteria</taxon>
        <taxon>Pseudomonadati</taxon>
        <taxon>Pseudomonadota</taxon>
        <taxon>Gammaproteobacteria</taxon>
        <taxon>Enterobacterales</taxon>
        <taxon>Erwiniaceae</taxon>
        <taxon>Erwinia</taxon>
    </lineage>
</organism>
<dbReference type="Pfam" id="PF09392">
    <property type="entry name" value="T3SS_needle_F"/>
    <property type="match status" value="1"/>
</dbReference>
<evidence type="ECO:0000256" key="6">
    <source>
        <dbReference type="ARBA" id="ARBA00023026"/>
    </source>
</evidence>
<keyword evidence="5" id="KW-0653">Protein transport</keyword>
<dbReference type="Proteomes" id="UP000001726">
    <property type="component" value="Chromosome"/>
</dbReference>
<evidence type="ECO:0000256" key="3">
    <source>
        <dbReference type="ARBA" id="ARBA00022448"/>
    </source>
</evidence>
<dbReference type="EMBL" id="CU468135">
    <property type="protein sequence ID" value="CAO96957.1"/>
    <property type="molecule type" value="Genomic_DNA"/>
</dbReference>
<dbReference type="GO" id="GO:0009986">
    <property type="term" value="C:cell surface"/>
    <property type="evidence" value="ECO:0007669"/>
    <property type="project" value="UniProtKB-SubCell"/>
</dbReference>
<dbReference type="GO" id="GO:0030257">
    <property type="term" value="C:type III protein secretion system complex"/>
    <property type="evidence" value="ECO:0007669"/>
    <property type="project" value="InterPro"/>
</dbReference>
<gene>
    <name evidence="8" type="primary">prgI</name>
    <name evidence="8" type="ordered locus">ETA_19110</name>
</gene>
<dbReference type="NCBIfam" id="TIGR02105">
    <property type="entry name" value="III_needle"/>
    <property type="match status" value="1"/>
</dbReference>
<dbReference type="InterPro" id="IPR037203">
    <property type="entry name" value="T3SS_needle-like_sf"/>
</dbReference>
<reference evidence="8 9" key="1">
    <citation type="journal article" date="2008" name="Environ. Microbiol.">
        <title>The genome of Erwinia tasmaniensis strain Et1/99, a non-pathogenic bacterium in the genus Erwinia.</title>
        <authorList>
            <person name="Kube M."/>
            <person name="Migdoll A.M."/>
            <person name="Mueller I."/>
            <person name="Kuhl H."/>
            <person name="Beck A."/>
            <person name="Reinhardt R."/>
            <person name="Geider K."/>
        </authorList>
    </citation>
    <scope>NUCLEOTIDE SEQUENCE [LARGE SCALE GENOMIC DNA]</scope>
    <source>
        <strain evidence="9">DSM 17950 / CFBP 7177 / CIP 109463 / NCPPB 4357 / Et1/99</strain>
    </source>
</reference>
<evidence type="ECO:0000256" key="5">
    <source>
        <dbReference type="ARBA" id="ARBA00022927"/>
    </source>
</evidence>
<dbReference type="KEGG" id="eta:ETA_19110"/>
<comment type="similarity">
    <text evidence="7">Belongs to the SctF family.</text>
</comment>
<accession>B2VEF9</accession>
<keyword evidence="9" id="KW-1185">Reference proteome</keyword>
<proteinExistence type="inferred from homology"/>
<comment type="subcellular location">
    <subcellularLocation>
        <location evidence="1">Cell surface</location>
    </subcellularLocation>
    <subcellularLocation>
        <location evidence="2">Secreted</location>
    </subcellularLocation>
</comment>
<evidence type="ECO:0000313" key="8">
    <source>
        <dbReference type="EMBL" id="CAO96957.1"/>
    </source>
</evidence>
<dbReference type="InterPro" id="IPR021123">
    <property type="entry name" value="T3SS_needle-like"/>
</dbReference>
<dbReference type="AlphaFoldDB" id="B2VEF9"/>
<dbReference type="OrthoDB" id="6465387at2"/>
<sequence length="68" mass="7528">MSSAFESGAKNMMSELQSALEKLEADPSNPSVLANYQAKLQEYTLFRSAQSSTIKAYSSICKDIIQKF</sequence>